<organism evidence="11 12">
    <name type="scientific">Oreochromis niloticus</name>
    <name type="common">Nile tilapia</name>
    <name type="synonym">Tilapia nilotica</name>
    <dbReference type="NCBI Taxonomy" id="8128"/>
    <lineage>
        <taxon>Eukaryota</taxon>
        <taxon>Metazoa</taxon>
        <taxon>Chordata</taxon>
        <taxon>Craniata</taxon>
        <taxon>Vertebrata</taxon>
        <taxon>Euteleostomi</taxon>
        <taxon>Actinopterygii</taxon>
        <taxon>Neopterygii</taxon>
        <taxon>Teleostei</taxon>
        <taxon>Neoteleostei</taxon>
        <taxon>Acanthomorphata</taxon>
        <taxon>Ovalentaria</taxon>
        <taxon>Cichlomorphae</taxon>
        <taxon>Cichliformes</taxon>
        <taxon>Cichlidae</taxon>
        <taxon>African cichlids</taxon>
        <taxon>Pseudocrenilabrinae</taxon>
        <taxon>Oreochromini</taxon>
        <taxon>Oreochromis</taxon>
    </lineage>
</organism>
<dbReference type="CDD" id="cd00882">
    <property type="entry name" value="Ras_like_GTPase"/>
    <property type="match status" value="1"/>
</dbReference>
<evidence type="ECO:0000256" key="2">
    <source>
        <dbReference type="ARBA" id="ARBA00022723"/>
    </source>
</evidence>
<dbReference type="InterPro" id="IPR006703">
    <property type="entry name" value="G_AIG1"/>
</dbReference>
<dbReference type="SUPFAM" id="SSF57850">
    <property type="entry name" value="RING/U-box"/>
    <property type="match status" value="1"/>
</dbReference>
<protein>
    <submittedName>
        <fullName evidence="11">Uncharacterized LOC100708399</fullName>
    </submittedName>
</protein>
<comment type="similarity">
    <text evidence="1">Belongs to the TRAFAC class TrmE-Era-EngA-EngB-Septin-like GTPase superfamily. AIG1/Toc34/Toc159-like paraseptin GTPase family. IAN subfamily.</text>
</comment>
<dbReference type="InterPro" id="IPR017907">
    <property type="entry name" value="Znf_RING_CS"/>
</dbReference>
<dbReference type="KEGG" id="onl:100708399"/>
<dbReference type="CDD" id="cd19769">
    <property type="entry name" value="Bbox2_TRIM16-like"/>
    <property type="match status" value="1"/>
</dbReference>
<dbReference type="GO" id="GO:0005525">
    <property type="term" value="F:GTP binding"/>
    <property type="evidence" value="ECO:0007669"/>
    <property type="project" value="InterPro"/>
</dbReference>
<evidence type="ECO:0000256" key="7">
    <source>
        <dbReference type="SAM" id="Coils"/>
    </source>
</evidence>
<evidence type="ECO:0000259" key="9">
    <source>
        <dbReference type="PROSITE" id="PS50089"/>
    </source>
</evidence>
<dbReference type="AlphaFoldDB" id="A0A669D454"/>
<feature type="coiled-coil region" evidence="7">
    <location>
        <begin position="187"/>
        <end position="228"/>
    </location>
</feature>
<dbReference type="Gene3D" id="3.40.50.300">
    <property type="entry name" value="P-loop containing nucleotide triphosphate hydrolases"/>
    <property type="match status" value="1"/>
</dbReference>
<dbReference type="PROSITE" id="PS00675">
    <property type="entry name" value="SIGMA54_INTERACT_1"/>
    <property type="match status" value="1"/>
</dbReference>
<proteinExistence type="inferred from homology"/>
<sequence length="771" mass="88307">MAAALALVSEDSLLCPVCLSVFTKPVSIPCGHNFCMNCITEYWSALSVLQCPLCKEMFCTRPLLRVNPVIAEMAEKVKKSLQEMFLSSSEQAGHEDVLCSMCAGSKVKALKSCLMCLLSYCRTHLEPHQRISALKKHKLIDPVTNLENRVCQDHGEPLELICRLDQMFLCQSCKCSDHKTHKTVTLEDEAERRKTQLRLENNSMDQLIQEREQKIQEVQQSMKTSRSKAEEALLYSRKVMTALVQHIKTEFTRLAEAIETKQEINETEAESFINELEAEITHIKKKKLRFHEASLIIDPFRFLENVIPLAYNKPQLQDWSAVTVTSDQFMIQETLAELETKVREEVSTLYDINFRDGKQQRISLISSPHEDIISNSFLIRSGPPAVYKLRPKKQKIGTLTRMTVGEKHPNKPNRTILLVGETGAGKSSLINALLNYTMGVKWEDEVWFEIVEEERRSQTSDVIVYEIFGFEDETLPYSLTIINTPGYGDTRGIEHDDIISHRLLDLFQSEDGVHEVHAVGLVMKASVNRLSEPLRYIFDSVMSLFGKNMEKNIVALITHSDGSRPKNPLQVLEAANIKCAKNEGSQPVYFLFNNCQLEERMEENTILRNSWELTQTNMDTLTNLLQKSNPQKLMKTAEVLNERIRLKASIQNLEHRIELGELKETEIKQIREALKQTNHRNKIEIEKILSLLENLEKEMKVLTAEKEKWLSDCYQHAVRLEEIALKADSASTVVHLDFLIEKMKEKGDTEKVQKLEEMRREDGGTKEAVQA</sequence>
<dbReference type="OrthoDB" id="8954335at2759"/>
<dbReference type="SMART" id="SM00336">
    <property type="entry name" value="BBOX"/>
    <property type="match status" value="1"/>
</dbReference>
<dbReference type="InterPro" id="IPR025662">
    <property type="entry name" value="Sigma_54_int_dom_ATP-bd_1"/>
</dbReference>
<evidence type="ECO:0000313" key="11">
    <source>
        <dbReference type="Ensembl" id="ENSONIP00000055306.1"/>
    </source>
</evidence>
<dbReference type="FunCoup" id="A0A669D454">
    <property type="interactions" value="46"/>
</dbReference>
<feature type="region of interest" description="Disordered" evidence="8">
    <location>
        <begin position="751"/>
        <end position="771"/>
    </location>
</feature>
<feature type="compositionally biased region" description="Basic and acidic residues" evidence="8">
    <location>
        <begin position="751"/>
        <end position="765"/>
    </location>
</feature>
<keyword evidence="5" id="KW-0862">Zinc</keyword>
<keyword evidence="12" id="KW-1185">Reference proteome</keyword>
<keyword evidence="4 6" id="KW-0863">Zinc-finger</keyword>
<evidence type="ECO:0000256" key="5">
    <source>
        <dbReference type="ARBA" id="ARBA00022833"/>
    </source>
</evidence>
<dbReference type="RefSeq" id="XP_005464771.2">
    <property type="nucleotide sequence ID" value="XM_005464714.4"/>
</dbReference>
<dbReference type="PANTHER" id="PTHR32046:SF11">
    <property type="entry name" value="IMMUNE-ASSOCIATED NUCLEOTIDE-BINDING PROTEIN 10-LIKE"/>
    <property type="match status" value="1"/>
</dbReference>
<keyword evidence="2" id="KW-0479">Metal-binding</keyword>
<dbReference type="Gene3D" id="4.10.830.40">
    <property type="match status" value="1"/>
</dbReference>
<dbReference type="SMART" id="SM00184">
    <property type="entry name" value="RING"/>
    <property type="match status" value="1"/>
</dbReference>
<dbReference type="PROSITE" id="PS50119">
    <property type="entry name" value="ZF_BBOX"/>
    <property type="match status" value="1"/>
</dbReference>
<dbReference type="Pfam" id="PF00643">
    <property type="entry name" value="zf-B_box"/>
    <property type="match status" value="1"/>
</dbReference>
<dbReference type="GeneID" id="100708399"/>
<evidence type="ECO:0000313" key="12">
    <source>
        <dbReference type="Proteomes" id="UP000005207"/>
    </source>
</evidence>
<dbReference type="Pfam" id="PF04548">
    <property type="entry name" value="AIG1"/>
    <property type="match status" value="1"/>
</dbReference>
<dbReference type="Gene3D" id="3.30.40.10">
    <property type="entry name" value="Zinc/RING finger domain, C3HC4 (zinc finger)"/>
    <property type="match status" value="1"/>
</dbReference>
<evidence type="ECO:0000256" key="3">
    <source>
        <dbReference type="ARBA" id="ARBA00022741"/>
    </source>
</evidence>
<evidence type="ECO:0000256" key="6">
    <source>
        <dbReference type="PROSITE-ProRule" id="PRU00024"/>
    </source>
</evidence>
<feature type="domain" description="RING-type" evidence="9">
    <location>
        <begin position="15"/>
        <end position="55"/>
    </location>
</feature>
<accession>A0A669D454</accession>
<dbReference type="SUPFAM" id="SSF57845">
    <property type="entry name" value="B-box zinc-binding domain"/>
    <property type="match status" value="1"/>
</dbReference>
<evidence type="ECO:0000256" key="8">
    <source>
        <dbReference type="SAM" id="MobiDB-lite"/>
    </source>
</evidence>
<dbReference type="PROSITE" id="PS50089">
    <property type="entry name" value="ZF_RING_2"/>
    <property type="match status" value="1"/>
</dbReference>
<dbReference type="InterPro" id="IPR013083">
    <property type="entry name" value="Znf_RING/FYVE/PHD"/>
</dbReference>
<name>A0A669D454_ORENI</name>
<feature type="coiled-coil region" evidence="7">
    <location>
        <begin position="678"/>
        <end position="712"/>
    </location>
</feature>
<dbReference type="SUPFAM" id="SSF52540">
    <property type="entry name" value="P-loop containing nucleoside triphosphate hydrolases"/>
    <property type="match status" value="2"/>
</dbReference>
<evidence type="ECO:0000259" key="10">
    <source>
        <dbReference type="PROSITE" id="PS50119"/>
    </source>
</evidence>
<dbReference type="GO" id="GO:0008270">
    <property type="term" value="F:zinc ion binding"/>
    <property type="evidence" value="ECO:0007669"/>
    <property type="project" value="UniProtKB-KW"/>
</dbReference>
<dbReference type="InterPro" id="IPR001841">
    <property type="entry name" value="Znf_RING"/>
</dbReference>
<dbReference type="InParanoid" id="A0A669D454"/>
<dbReference type="PANTHER" id="PTHR32046">
    <property type="entry name" value="G DOMAIN-CONTAINING PROTEIN"/>
    <property type="match status" value="1"/>
</dbReference>
<dbReference type="GeneTree" id="ENSGT01040000240385"/>
<dbReference type="Pfam" id="PF25600">
    <property type="entry name" value="TRIM_CC"/>
    <property type="match status" value="1"/>
</dbReference>
<dbReference type="PROSITE" id="PS00518">
    <property type="entry name" value="ZF_RING_1"/>
    <property type="match status" value="1"/>
</dbReference>
<reference evidence="11" key="2">
    <citation type="submission" date="2025-09" db="UniProtKB">
        <authorList>
            <consortium name="Ensembl"/>
        </authorList>
    </citation>
    <scope>IDENTIFICATION</scope>
</reference>
<feature type="domain" description="B box-type" evidence="10">
    <location>
        <begin position="146"/>
        <end position="186"/>
    </location>
</feature>
<dbReference type="Ensembl" id="ENSONIT00000034440.1">
    <property type="protein sequence ID" value="ENSONIP00000055306.1"/>
    <property type="gene ID" value="ENSONIG00000027869.1"/>
</dbReference>
<dbReference type="InterPro" id="IPR000315">
    <property type="entry name" value="Znf_B-box"/>
</dbReference>
<dbReference type="Gene3D" id="3.30.160.60">
    <property type="entry name" value="Classic Zinc Finger"/>
    <property type="match status" value="1"/>
</dbReference>
<dbReference type="Pfam" id="PF15227">
    <property type="entry name" value="zf-C3HC4_4"/>
    <property type="match status" value="1"/>
</dbReference>
<gene>
    <name evidence="11" type="primary">LOC100708399</name>
</gene>
<evidence type="ECO:0000256" key="4">
    <source>
        <dbReference type="ARBA" id="ARBA00022771"/>
    </source>
</evidence>
<evidence type="ECO:0000256" key="1">
    <source>
        <dbReference type="ARBA" id="ARBA00008535"/>
    </source>
</evidence>
<reference evidence="11" key="1">
    <citation type="submission" date="2025-08" db="UniProtKB">
        <authorList>
            <consortium name="Ensembl"/>
        </authorList>
    </citation>
    <scope>IDENTIFICATION</scope>
</reference>
<keyword evidence="3" id="KW-0547">Nucleotide-binding</keyword>
<dbReference type="Proteomes" id="UP000005207">
    <property type="component" value="Unplaced"/>
</dbReference>
<dbReference type="InterPro" id="IPR027417">
    <property type="entry name" value="P-loop_NTPase"/>
</dbReference>
<dbReference type="InterPro" id="IPR058030">
    <property type="entry name" value="TRIM8/14/16/25/29/45/65_CC"/>
</dbReference>
<keyword evidence="7" id="KW-0175">Coiled coil</keyword>